<dbReference type="PANTHER" id="PTHR35467:SF2">
    <property type="entry name" value="PROTEIN NEOXANTHIN-DEFICIENT 1"/>
    <property type="match status" value="1"/>
</dbReference>
<dbReference type="Proteomes" id="UP001497522">
    <property type="component" value="Chromosome 1"/>
</dbReference>
<proteinExistence type="predicted"/>
<evidence type="ECO:0008006" key="3">
    <source>
        <dbReference type="Google" id="ProtNLM"/>
    </source>
</evidence>
<dbReference type="InterPro" id="IPR039343">
    <property type="entry name" value="NDX1-like"/>
</dbReference>
<accession>A0ABP1A275</accession>
<gene>
    <name evidence="1" type="ORF">CSSPJE1EN2_LOCUS121</name>
</gene>
<organism evidence="1 2">
    <name type="scientific">Sphagnum jensenii</name>
    <dbReference type="NCBI Taxonomy" id="128206"/>
    <lineage>
        <taxon>Eukaryota</taxon>
        <taxon>Viridiplantae</taxon>
        <taxon>Streptophyta</taxon>
        <taxon>Embryophyta</taxon>
        <taxon>Bryophyta</taxon>
        <taxon>Sphagnophytina</taxon>
        <taxon>Sphagnopsida</taxon>
        <taxon>Sphagnales</taxon>
        <taxon>Sphagnaceae</taxon>
        <taxon>Sphagnum</taxon>
    </lineage>
</organism>
<dbReference type="SUPFAM" id="SSF160104">
    <property type="entry name" value="Acetoacetate decarboxylase-like"/>
    <property type="match status" value="1"/>
</dbReference>
<evidence type="ECO:0000313" key="2">
    <source>
        <dbReference type="Proteomes" id="UP001497522"/>
    </source>
</evidence>
<protein>
    <recommendedName>
        <fullName evidence="3">Protein NEOXANTHIN-DEFICIENT 1</fullName>
    </recommendedName>
</protein>
<dbReference type="Gene3D" id="2.40.400.10">
    <property type="entry name" value="Acetoacetate decarboxylase-like"/>
    <property type="match status" value="1"/>
</dbReference>
<dbReference type="EMBL" id="OZ023702">
    <property type="protein sequence ID" value="CAK9857126.1"/>
    <property type="molecule type" value="Genomic_DNA"/>
</dbReference>
<reference evidence="1 2" key="1">
    <citation type="submission" date="2024-03" db="EMBL/GenBank/DDBJ databases">
        <authorList>
            <consortium name="ELIXIR-Norway"/>
            <consortium name="Elixir Norway"/>
        </authorList>
    </citation>
    <scope>NUCLEOTIDE SEQUENCE [LARGE SCALE GENOMIC DNA]</scope>
</reference>
<keyword evidence="2" id="KW-1185">Reference proteome</keyword>
<dbReference type="PANTHER" id="PTHR35467">
    <property type="match status" value="1"/>
</dbReference>
<dbReference type="InterPro" id="IPR023375">
    <property type="entry name" value="ADC_dom_sf"/>
</dbReference>
<sequence length="305" mass="33849">MASSSQEDSSSRTRNYGDGPPWIFTGRALYQLHLVKAEVAHRFIPPELKLVQAFGYTLGGLYLAHYDSSPAGIFDEMVVLAGIVWNPPTSCAWASRVLVNSKEARDHGIKEVGLPSQTADFRLQAHIDEDKQRQPWWKIRTQRASENEASKPLNHKTSFDIVQTNGDIRRPLCHVELLNDSTKGPGWSGPSIHMSLPSFSGKTKQQPELLKYSCSLNCRVRAVVPAQVFSLQSSQEGISENTKDKYGDTEVLSILMGKPLVALGFERMVMHVDAPTVVTLKDTQHDHKVATGKLASWPHHPTSSI</sequence>
<evidence type="ECO:0000313" key="1">
    <source>
        <dbReference type="EMBL" id="CAK9857126.1"/>
    </source>
</evidence>
<name>A0ABP1A275_9BRYO</name>